<reference evidence="2" key="1">
    <citation type="journal article" date="2021" name="PeerJ">
        <title>Extensive microbial diversity within the chicken gut microbiome revealed by metagenomics and culture.</title>
        <authorList>
            <person name="Gilroy R."/>
            <person name="Ravi A."/>
            <person name="Getino M."/>
            <person name="Pursley I."/>
            <person name="Horton D.L."/>
            <person name="Alikhan N.F."/>
            <person name="Baker D."/>
            <person name="Gharbi K."/>
            <person name="Hall N."/>
            <person name="Watson M."/>
            <person name="Adriaenssens E.M."/>
            <person name="Foster-Nyarko E."/>
            <person name="Jarju S."/>
            <person name="Secka A."/>
            <person name="Antonio M."/>
            <person name="Oren A."/>
            <person name="Chaudhuri R.R."/>
            <person name="La Ragione R."/>
            <person name="Hildebrand F."/>
            <person name="Pallen M.J."/>
        </authorList>
    </citation>
    <scope>NUCLEOTIDE SEQUENCE</scope>
    <source>
        <strain evidence="2">CHK33-5263</strain>
    </source>
</reference>
<dbReference type="EMBL" id="DXBS01000047">
    <property type="protein sequence ID" value="HIZ24292.1"/>
    <property type="molecule type" value="Genomic_DNA"/>
</dbReference>
<evidence type="ECO:0000313" key="3">
    <source>
        <dbReference type="Proteomes" id="UP000824044"/>
    </source>
</evidence>
<dbReference type="PANTHER" id="PTHR15239:SF6">
    <property type="entry name" value="RIBOSOME QUALITY CONTROL COMPLEX SUBUNIT NEMF"/>
    <property type="match status" value="1"/>
</dbReference>
<dbReference type="PANTHER" id="PTHR15239">
    <property type="entry name" value="NUCLEAR EXPORT MEDIATOR FACTOR NEMF"/>
    <property type="match status" value="1"/>
</dbReference>
<sequence length="557" mass="61603">MPQDAFTLRLNAKELDAALSGGRINRISQPGREEVSMVIYTGKRTVKLILNANASDCGIYFSEDERENPLVAPNFCMLLRKHLQSAEITCVEQVGFERILALHFHCISDFSSCERILYAEIMGKYSNLLLTENGVILGALKTNTPDDGCRRLILPGAKYVLPAPQDKIDPRDKLALSALCAHAEGDLAHFLFANVSGLAPCTAELIAKSFSGGDLAAHVHDFIFSDEIQPCVVERGGTVIDFHARMAENATKFATLSEAQCYFYAKKRSKNLLEGARRRLTSAVSQAIKKQEKRLAQILEKQRTAADAESIRQKGELITANLWALTRGMKSCELVNYYDEQGGTIKIALDERLTPSQNAQAYFKRYQKQKRTLEALAPQEAEVRRELAYLESLPPLLASADSTDDLKALEEELVAAGLIKLPQQPQARGAKKKPEIPFRTYEAGGFAIYAGRSNLQNDRLVRSSAPDDIWLHAQRLHSAHVVIRTNGKEVPERVLAYAAAICAKYSAGKGDKIPVDWCRIKFVHKTKGAKAGFVTYTDFETLLGDPARADTPFDGGK</sequence>
<dbReference type="GO" id="GO:0072344">
    <property type="term" value="P:rescue of stalled ribosome"/>
    <property type="evidence" value="ECO:0007669"/>
    <property type="project" value="TreeGrafter"/>
</dbReference>
<dbReference type="GO" id="GO:0043023">
    <property type="term" value="F:ribosomal large subunit binding"/>
    <property type="evidence" value="ECO:0007669"/>
    <property type="project" value="TreeGrafter"/>
</dbReference>
<dbReference type="Pfam" id="PF05670">
    <property type="entry name" value="NFACT-R_1"/>
    <property type="match status" value="1"/>
</dbReference>
<accession>A0A9D2DW23</accession>
<name>A0A9D2DW23_9FIRM</name>
<dbReference type="GO" id="GO:1990112">
    <property type="term" value="C:RQC complex"/>
    <property type="evidence" value="ECO:0007669"/>
    <property type="project" value="TreeGrafter"/>
</dbReference>
<dbReference type="InterPro" id="IPR051608">
    <property type="entry name" value="RQC_Subunit_NEMF"/>
</dbReference>
<dbReference type="InterPro" id="IPR008532">
    <property type="entry name" value="NFACT_RNA-bd"/>
</dbReference>
<evidence type="ECO:0000259" key="1">
    <source>
        <dbReference type="Pfam" id="PF05670"/>
    </source>
</evidence>
<dbReference type="AlphaFoldDB" id="A0A9D2DW23"/>
<dbReference type="Gene3D" id="2.30.310.10">
    <property type="entry name" value="ibrinogen binding protein from staphylococcus aureus domain"/>
    <property type="match status" value="1"/>
</dbReference>
<reference evidence="2" key="2">
    <citation type="submission" date="2021-04" db="EMBL/GenBank/DDBJ databases">
        <authorList>
            <person name="Gilroy R."/>
        </authorList>
    </citation>
    <scope>NUCLEOTIDE SEQUENCE</scope>
    <source>
        <strain evidence="2">CHK33-5263</strain>
    </source>
</reference>
<comment type="caution">
    <text evidence="2">The sequence shown here is derived from an EMBL/GenBank/DDBJ whole genome shotgun (WGS) entry which is preliminary data.</text>
</comment>
<organism evidence="2 3">
    <name type="scientific">Candidatus Gallimonas intestinigallinarum</name>
    <dbReference type="NCBI Taxonomy" id="2838604"/>
    <lineage>
        <taxon>Bacteria</taxon>
        <taxon>Bacillati</taxon>
        <taxon>Bacillota</taxon>
        <taxon>Clostridia</taxon>
        <taxon>Candidatus Gallimonas</taxon>
    </lineage>
</organism>
<protein>
    <submittedName>
        <fullName evidence="2">NFACT family protein</fullName>
    </submittedName>
</protein>
<gene>
    <name evidence="2" type="ORF">H9812_02305</name>
</gene>
<feature type="domain" description="NFACT RNA-binding" evidence="1">
    <location>
        <begin position="442"/>
        <end position="528"/>
    </location>
</feature>
<dbReference type="Proteomes" id="UP000824044">
    <property type="component" value="Unassembled WGS sequence"/>
</dbReference>
<proteinExistence type="predicted"/>
<dbReference type="GO" id="GO:0000049">
    <property type="term" value="F:tRNA binding"/>
    <property type="evidence" value="ECO:0007669"/>
    <property type="project" value="TreeGrafter"/>
</dbReference>
<evidence type="ECO:0000313" key="2">
    <source>
        <dbReference type="EMBL" id="HIZ24292.1"/>
    </source>
</evidence>
<dbReference type="Pfam" id="PF05833">
    <property type="entry name" value="NFACT_N"/>
    <property type="match status" value="1"/>
</dbReference>